<dbReference type="InterPro" id="IPR015943">
    <property type="entry name" value="WD40/YVTN_repeat-like_dom_sf"/>
</dbReference>
<protein>
    <submittedName>
        <fullName evidence="1">Uncharacterized protein</fullName>
    </submittedName>
</protein>
<dbReference type="OrthoDB" id="2413930at2759"/>
<gene>
    <name evidence="1" type="ORF">C2G38_1247400</name>
</gene>
<dbReference type="EMBL" id="QKWP01000459">
    <property type="protein sequence ID" value="RIB19685.1"/>
    <property type="molecule type" value="Genomic_DNA"/>
</dbReference>
<accession>A0A397VB61</accession>
<organism evidence="1 2">
    <name type="scientific">Gigaspora rosea</name>
    <dbReference type="NCBI Taxonomy" id="44941"/>
    <lineage>
        <taxon>Eukaryota</taxon>
        <taxon>Fungi</taxon>
        <taxon>Fungi incertae sedis</taxon>
        <taxon>Mucoromycota</taxon>
        <taxon>Glomeromycotina</taxon>
        <taxon>Glomeromycetes</taxon>
        <taxon>Diversisporales</taxon>
        <taxon>Gigasporaceae</taxon>
        <taxon>Gigaspora</taxon>
    </lineage>
</organism>
<dbReference type="Gene3D" id="2.130.10.10">
    <property type="entry name" value="YVTN repeat-like/Quinoprotein amine dehydrogenase"/>
    <property type="match status" value="1"/>
</dbReference>
<proteinExistence type="predicted"/>
<reference evidence="1 2" key="1">
    <citation type="submission" date="2018-06" db="EMBL/GenBank/DDBJ databases">
        <title>Comparative genomics reveals the genomic features of Rhizophagus irregularis, R. cerebriforme, R. diaphanum and Gigaspora rosea, and their symbiotic lifestyle signature.</title>
        <authorList>
            <person name="Morin E."/>
            <person name="San Clemente H."/>
            <person name="Chen E.C.H."/>
            <person name="De La Providencia I."/>
            <person name="Hainaut M."/>
            <person name="Kuo A."/>
            <person name="Kohler A."/>
            <person name="Murat C."/>
            <person name="Tang N."/>
            <person name="Roy S."/>
            <person name="Loubradou J."/>
            <person name="Henrissat B."/>
            <person name="Grigoriev I.V."/>
            <person name="Corradi N."/>
            <person name="Roux C."/>
            <person name="Martin F.M."/>
        </authorList>
    </citation>
    <scope>NUCLEOTIDE SEQUENCE [LARGE SCALE GENOMIC DNA]</scope>
    <source>
        <strain evidence="1 2">DAOM 194757</strain>
    </source>
</reference>
<dbReference type="Proteomes" id="UP000266673">
    <property type="component" value="Unassembled WGS sequence"/>
</dbReference>
<name>A0A397VB61_9GLOM</name>
<keyword evidence="2" id="KW-1185">Reference proteome</keyword>
<dbReference type="SUPFAM" id="SSF82171">
    <property type="entry name" value="DPP6 N-terminal domain-like"/>
    <property type="match status" value="1"/>
</dbReference>
<comment type="caution">
    <text evidence="1">The sequence shown here is derived from an EMBL/GenBank/DDBJ whole genome shotgun (WGS) entry which is preliminary data.</text>
</comment>
<evidence type="ECO:0000313" key="2">
    <source>
        <dbReference type="Proteomes" id="UP000266673"/>
    </source>
</evidence>
<dbReference type="AlphaFoldDB" id="A0A397VB61"/>
<evidence type="ECO:0000313" key="1">
    <source>
        <dbReference type="EMBL" id="RIB19685.1"/>
    </source>
</evidence>
<sequence>MTSYSDDSHVEISIEDKKILEIVCSPNLNHVAALHEDSVISLWSIVSHENFLENVKKIHIDNIRTKEKIFAISDNKQLSISLDRINPYNFKIFDFESNKDIKLTFPDWQKEIDFLSFIENGNIIMVNTKYYRAYVFSSKGKDNITWVCKSMIELQYFKKIYITPKGNLIMFNDTVHEIAMWDIKDLSAKTRILIEWNHILRHIEVCDDERLLLVCTENKKFKETNLYVFSTETGINLSSYTINGAIDRFHLIASQKGERLLFINTSEKRYNLADPYYLNDPVDASKLFEHKQIQEACIIHSDKIIYTIDGKVLIEKLVHDNWIEYLRKELKDTNSITTPCKVTIDTITKIIKDSSYYTYKNEYEGKFLKWSLELNNESVKLIAIHLSDSIKKQLEILPSFYLEGEKFILHCEILENDDFITITHIGVIIWTYNKISGIKICYYWNDWNDRLENFVSERKKFEDYLKDLTPGRILPVSSYETIYNNLDVKFGEKELFEEFLKNSVEEEFYLTCYGKDLMKTLIKQKDDKWIEFLGQRCIDKFIQDNNHLIYKISLICSSFYYRKSEIYYFFTPIQLWKILSII</sequence>